<keyword evidence="2" id="KW-0805">Transcription regulation</keyword>
<comment type="similarity">
    <text evidence="1">Belongs to the LysR transcriptional regulatory family.</text>
</comment>
<evidence type="ECO:0000313" key="7">
    <source>
        <dbReference type="Proteomes" id="UP000198915"/>
    </source>
</evidence>
<sequence>MTLFQIEVLVAVASKGNFTRAGEEIGLSQSGVSHTIGTLEKELGVSLFVRNRTGVQLTAAGEEIVASARLILQHSSRIKEIAAKSSGLLHTTIRIGSFPSATEHFAHPLIRELGSLYPHLETRLFEGTYPEIKEWIHSGVIDVGFHILPEEGLEGILLRKDPLKAVLSSEHPLANERALTFEQLAAEPFIMPMAGCEVLLHQEFAKRSLTPQIKYEVVDNTTILAMAEAGIGVTVVPELTLPPSLPNVKVIELSPPVYRQIGLVVRSLAACSPSTLAFMREAERLLNTPTSK</sequence>
<dbReference type="InterPro" id="IPR036388">
    <property type="entry name" value="WH-like_DNA-bd_sf"/>
</dbReference>
<evidence type="ECO:0000256" key="2">
    <source>
        <dbReference type="ARBA" id="ARBA00023015"/>
    </source>
</evidence>
<name>A0A1I4AW74_9BACL</name>
<dbReference type="FunFam" id="1.10.10.10:FF:000001">
    <property type="entry name" value="LysR family transcriptional regulator"/>
    <property type="match status" value="1"/>
</dbReference>
<accession>A0A1I4AW74</accession>
<feature type="domain" description="HTH lysR-type" evidence="5">
    <location>
        <begin position="1"/>
        <end position="58"/>
    </location>
</feature>
<dbReference type="RefSeq" id="WP_092273984.1">
    <property type="nucleotide sequence ID" value="NZ_FORT01000016.1"/>
</dbReference>
<reference evidence="6" key="1">
    <citation type="submission" date="2016-10" db="EMBL/GenBank/DDBJ databases">
        <authorList>
            <person name="de Groot N.N."/>
        </authorList>
    </citation>
    <scope>NUCLEOTIDE SEQUENCE [LARGE SCALE GENOMIC DNA]</scope>
    <source>
        <strain evidence="6">OK042</strain>
    </source>
</reference>
<dbReference type="EMBL" id="FORT01000016">
    <property type="protein sequence ID" value="SFK59939.1"/>
    <property type="molecule type" value="Genomic_DNA"/>
</dbReference>
<dbReference type="PROSITE" id="PS50931">
    <property type="entry name" value="HTH_LYSR"/>
    <property type="match status" value="1"/>
</dbReference>
<dbReference type="Gene3D" id="3.40.190.290">
    <property type="match status" value="1"/>
</dbReference>
<keyword evidence="3 6" id="KW-0238">DNA-binding</keyword>
<evidence type="ECO:0000259" key="5">
    <source>
        <dbReference type="PROSITE" id="PS50931"/>
    </source>
</evidence>
<dbReference type="SUPFAM" id="SSF53850">
    <property type="entry name" value="Periplasmic binding protein-like II"/>
    <property type="match status" value="1"/>
</dbReference>
<gene>
    <name evidence="6" type="ORF">SAMN05518846_11612</name>
</gene>
<dbReference type="PANTHER" id="PTHR30419">
    <property type="entry name" value="HTH-TYPE TRANSCRIPTIONAL REGULATOR YBHD"/>
    <property type="match status" value="1"/>
</dbReference>
<dbReference type="PRINTS" id="PR00039">
    <property type="entry name" value="HTHLYSR"/>
</dbReference>
<dbReference type="STRING" id="1884381.SAMN05518846_11612"/>
<dbReference type="Proteomes" id="UP000198915">
    <property type="component" value="Unassembled WGS sequence"/>
</dbReference>
<proteinExistence type="inferred from homology"/>
<evidence type="ECO:0000256" key="1">
    <source>
        <dbReference type="ARBA" id="ARBA00009437"/>
    </source>
</evidence>
<protein>
    <submittedName>
        <fullName evidence="6">DNA-binding transcriptional regulator, LysR family</fullName>
    </submittedName>
</protein>
<dbReference type="SUPFAM" id="SSF46785">
    <property type="entry name" value="Winged helix' DNA-binding domain"/>
    <property type="match status" value="1"/>
</dbReference>
<keyword evidence="7" id="KW-1185">Reference proteome</keyword>
<dbReference type="GO" id="GO:0003677">
    <property type="term" value="F:DNA binding"/>
    <property type="evidence" value="ECO:0007669"/>
    <property type="project" value="UniProtKB-KW"/>
</dbReference>
<dbReference type="InterPro" id="IPR000847">
    <property type="entry name" value="LysR_HTH_N"/>
</dbReference>
<evidence type="ECO:0000313" key="6">
    <source>
        <dbReference type="EMBL" id="SFK59939.1"/>
    </source>
</evidence>
<dbReference type="InterPro" id="IPR005119">
    <property type="entry name" value="LysR_subst-bd"/>
</dbReference>
<dbReference type="PANTHER" id="PTHR30419:SF24">
    <property type="entry name" value="HTH-TYPE TRANSCRIPTIONAL REGULATOR CZCR"/>
    <property type="match status" value="1"/>
</dbReference>
<dbReference type="Pfam" id="PF03466">
    <property type="entry name" value="LysR_substrate"/>
    <property type="match status" value="1"/>
</dbReference>
<dbReference type="CDD" id="cd05466">
    <property type="entry name" value="PBP2_LTTR_substrate"/>
    <property type="match status" value="1"/>
</dbReference>
<dbReference type="Gene3D" id="1.10.10.10">
    <property type="entry name" value="Winged helix-like DNA-binding domain superfamily/Winged helix DNA-binding domain"/>
    <property type="match status" value="1"/>
</dbReference>
<dbReference type="GO" id="GO:0005829">
    <property type="term" value="C:cytosol"/>
    <property type="evidence" value="ECO:0007669"/>
    <property type="project" value="TreeGrafter"/>
</dbReference>
<dbReference type="GO" id="GO:0003700">
    <property type="term" value="F:DNA-binding transcription factor activity"/>
    <property type="evidence" value="ECO:0007669"/>
    <property type="project" value="InterPro"/>
</dbReference>
<keyword evidence="4" id="KW-0804">Transcription</keyword>
<dbReference type="Pfam" id="PF00126">
    <property type="entry name" value="HTH_1"/>
    <property type="match status" value="1"/>
</dbReference>
<dbReference type="AlphaFoldDB" id="A0A1I4AW74"/>
<organism evidence="6 7">
    <name type="scientific">Brevibacillus centrosporus</name>
    <dbReference type="NCBI Taxonomy" id="54910"/>
    <lineage>
        <taxon>Bacteria</taxon>
        <taxon>Bacillati</taxon>
        <taxon>Bacillota</taxon>
        <taxon>Bacilli</taxon>
        <taxon>Bacillales</taxon>
        <taxon>Paenibacillaceae</taxon>
        <taxon>Brevibacillus</taxon>
    </lineage>
</organism>
<dbReference type="InterPro" id="IPR036390">
    <property type="entry name" value="WH_DNA-bd_sf"/>
</dbReference>
<evidence type="ECO:0000256" key="3">
    <source>
        <dbReference type="ARBA" id="ARBA00023125"/>
    </source>
</evidence>
<dbReference type="InterPro" id="IPR050950">
    <property type="entry name" value="HTH-type_LysR_regulators"/>
</dbReference>
<evidence type="ECO:0000256" key="4">
    <source>
        <dbReference type="ARBA" id="ARBA00023163"/>
    </source>
</evidence>